<evidence type="ECO:0000313" key="2">
    <source>
        <dbReference type="Proteomes" id="UP001582793"/>
    </source>
</evidence>
<dbReference type="EMBL" id="JBCGDC010000180">
    <property type="protein sequence ID" value="MFB6397912.1"/>
    <property type="molecule type" value="Genomic_DNA"/>
</dbReference>
<evidence type="ECO:0000313" key="1">
    <source>
        <dbReference type="EMBL" id="MFB6397912.1"/>
    </source>
</evidence>
<organism evidence="1 2">
    <name type="scientific">Polymorphospora lycopeni</name>
    <dbReference type="NCBI Taxonomy" id="3140240"/>
    <lineage>
        <taxon>Bacteria</taxon>
        <taxon>Bacillati</taxon>
        <taxon>Actinomycetota</taxon>
        <taxon>Actinomycetes</taxon>
        <taxon>Micromonosporales</taxon>
        <taxon>Micromonosporaceae</taxon>
        <taxon>Polymorphospora</taxon>
    </lineage>
</organism>
<sequence>MTYQPGLRLPGYYEYYAAPLKMVSTLDGGMAAWRMSIETGDWEPANHLIDKVLFARGGEVDRLSKQEFIELCEETRARYLQGTGPVYALYETRRAITDTVERENRPYTLPERALLAGLSRETYVMFEEELRRAGSPAADPSLGRD</sequence>
<keyword evidence="2" id="KW-1185">Reference proteome</keyword>
<reference evidence="1 2" key="1">
    <citation type="submission" date="2024-04" db="EMBL/GenBank/DDBJ databases">
        <title>Polymorphospora sp. isolated from Baiyangdian Lake in Xiong'an New Area.</title>
        <authorList>
            <person name="Zhang X."/>
            <person name="Liu J."/>
        </authorList>
    </citation>
    <scope>NUCLEOTIDE SEQUENCE [LARGE SCALE GENOMIC DNA]</scope>
    <source>
        <strain evidence="1 2">2-325</strain>
    </source>
</reference>
<accession>A0ABV5D0X0</accession>
<comment type="caution">
    <text evidence="1">The sequence shown here is derived from an EMBL/GenBank/DDBJ whole genome shotgun (WGS) entry which is preliminary data.</text>
</comment>
<gene>
    <name evidence="1" type="ORF">AAFH96_33230</name>
</gene>
<dbReference type="RefSeq" id="WP_364206642.1">
    <property type="nucleotide sequence ID" value="NZ_JBCGDC010000180.1"/>
</dbReference>
<proteinExistence type="predicted"/>
<protein>
    <submittedName>
        <fullName evidence="1">Uncharacterized protein</fullName>
    </submittedName>
</protein>
<name>A0ABV5D0X0_9ACTN</name>
<dbReference type="Proteomes" id="UP001582793">
    <property type="component" value="Unassembled WGS sequence"/>
</dbReference>